<dbReference type="EC" id="2.3.1.189" evidence="4"/>
<reference evidence="5" key="2">
    <citation type="submission" date="2023-05" db="EMBL/GenBank/DDBJ databases">
        <title>Genomic Catalog of Human Bladder Bacteria.</title>
        <authorList>
            <person name="Du J."/>
        </authorList>
    </citation>
    <scope>NUCLEOTIDE SEQUENCE</scope>
    <source>
        <strain evidence="5">UMB1304A</strain>
    </source>
</reference>
<evidence type="ECO:0000313" key="5">
    <source>
        <dbReference type="EMBL" id="MDK8602591.1"/>
    </source>
</evidence>
<dbReference type="PANTHER" id="PTHR43877:SF1">
    <property type="entry name" value="ACETYLTRANSFERASE"/>
    <property type="match status" value="1"/>
</dbReference>
<dbReference type="SUPFAM" id="SSF55729">
    <property type="entry name" value="Acyl-CoA N-acyltransferases (Nat)"/>
    <property type="match status" value="2"/>
</dbReference>
<feature type="domain" description="N-acetyltransferase" evidence="3">
    <location>
        <begin position="204"/>
        <end position="342"/>
    </location>
</feature>
<dbReference type="EMBL" id="LNIZ01000001">
    <property type="protein sequence ID" value="KTF04912.1"/>
    <property type="molecule type" value="Genomic_DNA"/>
</dbReference>
<protein>
    <submittedName>
        <fullName evidence="5">GNAT family N-acetyltransferase</fullName>
    </submittedName>
    <submittedName>
        <fullName evidence="4">Mycothiol acetyltransferase</fullName>
        <ecNumber evidence="4">2.3.1.189</ecNumber>
    </submittedName>
</protein>
<accession>A0A0W1KN23</accession>
<dbReference type="CDD" id="cd04301">
    <property type="entry name" value="NAT_SF"/>
    <property type="match status" value="1"/>
</dbReference>
<name>A0A0W1KN23_9ACTO</name>
<dbReference type="InterPro" id="IPR000182">
    <property type="entry name" value="GNAT_dom"/>
</dbReference>
<gene>
    <name evidence="4" type="primary">mshD_2</name>
    <name evidence="4" type="ORF">AQZ59_00215</name>
    <name evidence="5" type="ORF">QP858_08985</name>
</gene>
<evidence type="ECO:0000313" key="6">
    <source>
        <dbReference type="Proteomes" id="UP000054404"/>
    </source>
</evidence>
<proteinExistence type="predicted"/>
<evidence type="ECO:0000256" key="1">
    <source>
        <dbReference type="ARBA" id="ARBA00022679"/>
    </source>
</evidence>
<keyword evidence="1 4" id="KW-0808">Transferase</keyword>
<dbReference type="Proteomes" id="UP000054404">
    <property type="component" value="Unassembled WGS sequence"/>
</dbReference>
<evidence type="ECO:0000259" key="3">
    <source>
        <dbReference type="PROSITE" id="PS51186"/>
    </source>
</evidence>
<keyword evidence="6" id="KW-1185">Reference proteome</keyword>
<dbReference type="InterPro" id="IPR050832">
    <property type="entry name" value="Bact_Acetyltransf"/>
</dbReference>
<dbReference type="Gene3D" id="3.40.630.30">
    <property type="match status" value="1"/>
</dbReference>
<sequence length="342" mass="37905">MQTGEITGRSLAQRLAAPSELAGPSPHLGLTWARLAAGDLDELSELLAESADPEICDELRILQQVTPWVEASEEERKNLDAIVGRDASGQLQAIGLVFNNPHPLTEAQANIYGVIRPHWRGRGIGRALLEWQDGRARQLMLDAGYDLPASIRSRARLSNMERRRLLAAGGFSPHTRWTYMDVDLGAEHAEHARGARARLEERGMELIAFDDKHSDEVLRLHNRISMVMDRRQPMSQAEWVDWMTPEDRATSVLLTDGSNLVGYSLNSADGSTMCVKFYGVERGFRHQGIGTDLVVAQMGTALERGIAHMRVPVISEATPATDFLTSYGFFEGSSQILYSIDI</sequence>
<dbReference type="Proteomes" id="UP001225576">
    <property type="component" value="Unassembled WGS sequence"/>
</dbReference>
<dbReference type="GO" id="GO:0035447">
    <property type="term" value="F:mycothiol synthase activity"/>
    <property type="evidence" value="ECO:0007669"/>
    <property type="project" value="UniProtKB-EC"/>
</dbReference>
<feature type="domain" description="N-acetyltransferase" evidence="3">
    <location>
        <begin position="30"/>
        <end position="185"/>
    </location>
</feature>
<dbReference type="RefSeq" id="WP_062612329.1">
    <property type="nucleotide sequence ID" value="NZ_CALTZF010000001.1"/>
</dbReference>
<dbReference type="STRING" id="59561.AQZ59_00215"/>
<dbReference type="PANTHER" id="PTHR43877">
    <property type="entry name" value="AMINOALKYLPHOSPHONATE N-ACETYLTRANSFERASE-RELATED-RELATED"/>
    <property type="match status" value="1"/>
</dbReference>
<evidence type="ECO:0000313" key="4">
    <source>
        <dbReference type="EMBL" id="KTF04912.1"/>
    </source>
</evidence>
<dbReference type="InterPro" id="IPR016181">
    <property type="entry name" value="Acyl_CoA_acyltransferase"/>
</dbReference>
<organism evidence="4 6">
    <name type="scientific">Trueperella bernardiae</name>
    <dbReference type="NCBI Taxonomy" id="59561"/>
    <lineage>
        <taxon>Bacteria</taxon>
        <taxon>Bacillati</taxon>
        <taxon>Actinomycetota</taxon>
        <taxon>Actinomycetes</taxon>
        <taxon>Actinomycetales</taxon>
        <taxon>Actinomycetaceae</taxon>
        <taxon>Trueperella</taxon>
    </lineage>
</organism>
<dbReference type="EMBL" id="JASPDQ010000026">
    <property type="protein sequence ID" value="MDK8602591.1"/>
    <property type="molecule type" value="Genomic_DNA"/>
</dbReference>
<reference evidence="4 6" key="1">
    <citation type="submission" date="2015-11" db="EMBL/GenBank/DDBJ databases">
        <title>Draft Genome Sequence of the Type Strain Trueperella bernardiae LCDC 89-0504T, Isolated from Blood Culture.</title>
        <authorList>
            <person name="Bernier A.-M."/>
            <person name="Bernard K."/>
        </authorList>
    </citation>
    <scope>NUCLEOTIDE SEQUENCE [LARGE SCALE GENOMIC DNA]</scope>
    <source>
        <strain evidence="4 6">LCDC 89-0504</strain>
    </source>
</reference>
<dbReference type="PATRIC" id="fig|59561.3.peg.214"/>
<comment type="caution">
    <text evidence="4">The sequence shown here is derived from an EMBL/GenBank/DDBJ whole genome shotgun (WGS) entry which is preliminary data.</text>
</comment>
<keyword evidence="2 4" id="KW-0012">Acyltransferase</keyword>
<dbReference type="PROSITE" id="PS51186">
    <property type="entry name" value="GNAT"/>
    <property type="match status" value="2"/>
</dbReference>
<dbReference type="AlphaFoldDB" id="A0A0W1KN23"/>
<dbReference type="OrthoDB" id="9799092at2"/>
<evidence type="ECO:0000256" key="2">
    <source>
        <dbReference type="ARBA" id="ARBA00023315"/>
    </source>
</evidence>